<protein>
    <submittedName>
        <fullName evidence="3">Uncharacterized protein</fullName>
    </submittedName>
</protein>
<dbReference type="EMBL" id="LSRL02000022">
    <property type="protein sequence ID" value="TDG49559.1"/>
    <property type="molecule type" value="Genomic_DNA"/>
</dbReference>
<evidence type="ECO:0000313" key="3">
    <source>
        <dbReference type="EMBL" id="TDG49559.1"/>
    </source>
</evidence>
<organism evidence="3 4">
    <name type="scientific">Drosophila navojoa</name>
    <name type="common">Fruit fly</name>
    <dbReference type="NCBI Taxonomy" id="7232"/>
    <lineage>
        <taxon>Eukaryota</taxon>
        <taxon>Metazoa</taxon>
        <taxon>Ecdysozoa</taxon>
        <taxon>Arthropoda</taxon>
        <taxon>Hexapoda</taxon>
        <taxon>Insecta</taxon>
        <taxon>Pterygota</taxon>
        <taxon>Neoptera</taxon>
        <taxon>Endopterygota</taxon>
        <taxon>Diptera</taxon>
        <taxon>Brachycera</taxon>
        <taxon>Muscomorpha</taxon>
        <taxon>Ephydroidea</taxon>
        <taxon>Drosophilidae</taxon>
        <taxon>Drosophila</taxon>
    </lineage>
</organism>
<comment type="caution">
    <text evidence="3">The sequence shown here is derived from an EMBL/GenBank/DDBJ whole genome shotgun (WGS) entry which is preliminary data.</text>
</comment>
<name>A0A484BL50_DRONA</name>
<evidence type="ECO:0000256" key="2">
    <source>
        <dbReference type="SAM" id="SignalP"/>
    </source>
</evidence>
<evidence type="ECO:0000256" key="1">
    <source>
        <dbReference type="SAM" id="MobiDB-lite"/>
    </source>
</evidence>
<keyword evidence="2" id="KW-0732">Signal</keyword>
<reference evidence="3 4" key="1">
    <citation type="journal article" date="2019" name="J. Hered.">
        <title>An Improved Genome Assembly for Drosophila navojoa, the Basal Species in the mojavensis Cluster.</title>
        <authorList>
            <person name="Vanderlinde T."/>
            <person name="Dupim E.G."/>
            <person name="Nazario-Yepiz N.O."/>
            <person name="Carvalho A.B."/>
        </authorList>
    </citation>
    <scope>NUCLEOTIDE SEQUENCE [LARGE SCALE GENOMIC DNA]</scope>
    <source>
        <strain evidence="3">Navoj_Jal97</strain>
        <tissue evidence="3">Whole organism</tissue>
    </source>
</reference>
<feature type="region of interest" description="Disordered" evidence="1">
    <location>
        <begin position="229"/>
        <end position="252"/>
    </location>
</feature>
<gene>
    <name evidence="3" type="ORF">AWZ03_004050</name>
</gene>
<dbReference type="AlphaFoldDB" id="A0A484BL50"/>
<feature type="signal peptide" evidence="2">
    <location>
        <begin position="1"/>
        <end position="17"/>
    </location>
</feature>
<proteinExistence type="predicted"/>
<dbReference type="OrthoDB" id="8065699at2759"/>
<dbReference type="OMA" id="PVYQTGA"/>
<feature type="compositionally biased region" description="Low complexity" evidence="1">
    <location>
        <begin position="49"/>
        <end position="59"/>
    </location>
</feature>
<keyword evidence="4" id="KW-1185">Reference proteome</keyword>
<accession>A0A484BL50</accession>
<dbReference type="KEGG" id="dnv:108649192"/>
<evidence type="ECO:0000313" key="4">
    <source>
        <dbReference type="Proteomes" id="UP000295192"/>
    </source>
</evidence>
<dbReference type="Proteomes" id="UP000295192">
    <property type="component" value="Unassembled WGS sequence"/>
</dbReference>
<feature type="region of interest" description="Disordered" evidence="1">
    <location>
        <begin position="36"/>
        <end position="69"/>
    </location>
</feature>
<feature type="chain" id="PRO_5019756309" evidence="2">
    <location>
        <begin position="18"/>
        <end position="315"/>
    </location>
</feature>
<sequence length="315" mass="33638">MQIINLLLFCAFGYCAAAQRRYYYNYPQWRAPPSVYSHNTQGTRHSRQSSSTSTSNNNNKSELGSVNPKFAGAGNQELDELSSDVGDDRSLLLKKKLKKFYRPYAAAAAASYGYGSYGYGSYGRPCTPFGRDAASQKDPTEQGRFLFDLNVYNVYPGAGGCRGYGGGLGGLGGGLLSDPVPPAPLPVPVPVPVRPYAPLATWLSLFAPGILQNSLAATVPGVPYADQLPVRPASASNDPQSDPAVDPNYNPVPVRRPVPNRVYYDSAGAPPVTPGQLVGGVSTTINGIIQQLTGQVQPVYQTGVYRARSDRSSYG</sequence>